<name>A0ACD0WEI5_CLALS</name>
<organism evidence="1 2">
    <name type="scientific">Clavispora lusitaniae</name>
    <name type="common">Candida lusitaniae</name>
    <dbReference type="NCBI Taxonomy" id="36911"/>
    <lineage>
        <taxon>Eukaryota</taxon>
        <taxon>Fungi</taxon>
        <taxon>Dikarya</taxon>
        <taxon>Ascomycota</taxon>
        <taxon>Saccharomycotina</taxon>
        <taxon>Pichiomycetes</taxon>
        <taxon>Metschnikowiaceae</taxon>
        <taxon>Clavispora</taxon>
    </lineage>
</organism>
<gene>
    <name evidence="1" type="ORF">EJF14_11075</name>
</gene>
<accession>A0ACD0WEI5</accession>
<evidence type="ECO:0000313" key="2">
    <source>
        <dbReference type="Proteomes" id="UP000326582"/>
    </source>
</evidence>
<evidence type="ECO:0000313" key="1">
    <source>
        <dbReference type="EMBL" id="QFZ25953.1"/>
    </source>
</evidence>
<protein>
    <submittedName>
        <fullName evidence="1">Golgi apyrase</fullName>
    </submittedName>
</protein>
<sequence>MYTVNGIRIMITAYISTCIDVVSKTRGVYFSFFAMADDKYGIVIDSGSSGSRIQIYRWEDPSKKKEHASPEELASPPKIIQEDGWSHKISPGISTFAEKPSKVWSQHYKQLIDFASKVIPANKISETPIYILSTAGMRLLPKSKREKILKKTCSELQKNTKYFISDCDEHIQVIDGATEGIYGWLALNYLMGQFNNFKPDQADHESIGFMDMGGASTQIAFVPSSQEEIAKHDEDLSTVVIKNINGDGQVWRVFVETWLKFGANQARARYLKNTLALSADSHSKGKAKVIQDPCMPSGAVIENYKFENKEYIIQGTGNYESCLKDIFPLLMKHLSCKDEPCLFNGVHAPKMNFEKDKFVGVSEYWYTANDVFHSSGEYNFHSFNEKAKAFCESSWDDIMKNSKNGEYSNLPDKVLLEACFKASWVINVLHEGFELPRLGIEVKEPSESSATKELDNAHVPLKIADSVNGEELSWTLGKILLVASSQVPSNDEVHVGIKPSAMSLSTSSDEYDSDEEFGPSMNFVYSFLFLLLFVLFLYRFGNSSLRKIGKLLRKQGNVKLPSTCKAVLNRVKAHSPSFIRYRINKAINYMELQEQDDINLDLEEGSMISSPSSQPANPPDISVLRTRSTINLSDLDEGNSPVDFMNKPFVNVKKSNSFYTHRGDSRDSLSRMSSSASLSRGKHT</sequence>
<reference evidence="2" key="1">
    <citation type="journal article" date="2019" name="MBio">
        <title>Comparative genomics for the elucidation of multidrug resistance (MDR) in Candida lusitaniae.</title>
        <authorList>
            <person name="Kannan A."/>
            <person name="Asner S.A."/>
            <person name="Trachsel E."/>
            <person name="Kelly S."/>
            <person name="Parker J."/>
            <person name="Sanglard D."/>
        </authorList>
    </citation>
    <scope>NUCLEOTIDE SEQUENCE [LARGE SCALE GENOMIC DNA]</scope>
    <source>
        <strain evidence="2">P1</strain>
    </source>
</reference>
<dbReference type="EMBL" id="CP038484">
    <property type="protein sequence ID" value="QFZ25953.1"/>
    <property type="molecule type" value="Genomic_DNA"/>
</dbReference>
<dbReference type="Proteomes" id="UP000326582">
    <property type="component" value="Chromosome 1"/>
</dbReference>
<keyword evidence="2" id="KW-1185">Reference proteome</keyword>
<proteinExistence type="predicted"/>